<keyword evidence="2" id="KW-1133">Transmembrane helix</keyword>
<feature type="compositionally biased region" description="Polar residues" evidence="1">
    <location>
        <begin position="555"/>
        <end position="566"/>
    </location>
</feature>
<organism evidence="3 4">
    <name type="scientific">Potamilus streckersoni</name>
    <dbReference type="NCBI Taxonomy" id="2493646"/>
    <lineage>
        <taxon>Eukaryota</taxon>
        <taxon>Metazoa</taxon>
        <taxon>Spiralia</taxon>
        <taxon>Lophotrochozoa</taxon>
        <taxon>Mollusca</taxon>
        <taxon>Bivalvia</taxon>
        <taxon>Autobranchia</taxon>
        <taxon>Heteroconchia</taxon>
        <taxon>Palaeoheterodonta</taxon>
        <taxon>Unionida</taxon>
        <taxon>Unionoidea</taxon>
        <taxon>Unionidae</taxon>
        <taxon>Ambleminae</taxon>
        <taxon>Lampsilini</taxon>
        <taxon>Potamilus</taxon>
    </lineage>
</organism>
<keyword evidence="2" id="KW-0472">Membrane</keyword>
<name>A0AAE0S4T9_9BIVA</name>
<evidence type="ECO:0000256" key="2">
    <source>
        <dbReference type="SAM" id="Phobius"/>
    </source>
</evidence>
<evidence type="ECO:0000313" key="3">
    <source>
        <dbReference type="EMBL" id="KAK3585159.1"/>
    </source>
</evidence>
<keyword evidence="2" id="KW-0812">Transmembrane</keyword>
<reference evidence="3" key="2">
    <citation type="journal article" date="2021" name="Genome Biol. Evol.">
        <title>Developing a high-quality reference genome for a parasitic bivalve with doubly uniparental inheritance (Bivalvia: Unionida).</title>
        <authorList>
            <person name="Smith C.H."/>
        </authorList>
    </citation>
    <scope>NUCLEOTIDE SEQUENCE</scope>
    <source>
        <strain evidence="3">CHS0354</strain>
        <tissue evidence="3">Mantle</tissue>
    </source>
</reference>
<feature type="region of interest" description="Disordered" evidence="1">
    <location>
        <begin position="103"/>
        <end position="122"/>
    </location>
</feature>
<dbReference type="Proteomes" id="UP001195483">
    <property type="component" value="Unassembled WGS sequence"/>
</dbReference>
<feature type="region of interest" description="Disordered" evidence="1">
    <location>
        <begin position="395"/>
        <end position="428"/>
    </location>
</feature>
<feature type="region of interest" description="Disordered" evidence="1">
    <location>
        <begin position="223"/>
        <end position="249"/>
    </location>
</feature>
<sequence>MGRAVGLHADVLSLVTIQFLIIPDSVNGQQEVKEISIGGFIALGCVAGFVLLVLALSTICYIVRRSRHAKYEEIRKNKLKTKTLVIAKNDSFLNDDHVQPSITGLSDVTRPTRKDKSYPGDVTQECDIQIPDSIHYSCIQSDDYDHHSDTSKFSHSQKDVINEKYYPSGIETTSRSYEAANFDSSNQYSFRRLNNSPDYSDSFFERCKSPSTTVANMLYAKNPKLRNQSGQSSRRDIREPRSASSFGSSVYSVGGAPQSYYVYPPDNYYLLRRPTGVLARPQTEMSTHQKQPHPHQLSWRQEHQPVFVRSCPPLMRSANGGRFYVTNWSDSRPVGSVNYENAKLSSYRPKVLQTIAPVAAYVPTPLAVVVQPLQNIPIGPTDVILPLRGSQFRMVNKSQASPREKVISSVSPPRKKGGKSSRDKLTNREVRHVNVNGQELQFQSNNSRPQNATHIWREVPANGGKYADSRYSDGHEYRTANDSLDFGDEDAETGYIISKNRRTGTKHSGTQKHNLKRNSKIDDEVVIIDYVSNTGEEPSPITVSSDDRYSGLHNTVSQHNSDSNLGSEFVGGRRRQRDPHYGSFEMLPRVRYLK</sequence>
<keyword evidence="4" id="KW-1185">Reference proteome</keyword>
<accession>A0AAE0S4T9</accession>
<proteinExistence type="predicted"/>
<dbReference type="AlphaFoldDB" id="A0AAE0S4T9"/>
<dbReference type="EMBL" id="JAEAOA010000170">
    <property type="protein sequence ID" value="KAK3585159.1"/>
    <property type="molecule type" value="Genomic_DNA"/>
</dbReference>
<comment type="caution">
    <text evidence="3">The sequence shown here is derived from an EMBL/GenBank/DDBJ whole genome shotgun (WGS) entry which is preliminary data.</text>
</comment>
<gene>
    <name evidence="3" type="ORF">CHS0354_001782</name>
</gene>
<protein>
    <submittedName>
        <fullName evidence="3">Uncharacterized protein</fullName>
    </submittedName>
</protein>
<reference evidence="3" key="3">
    <citation type="submission" date="2023-05" db="EMBL/GenBank/DDBJ databases">
        <authorList>
            <person name="Smith C.H."/>
        </authorList>
    </citation>
    <scope>NUCLEOTIDE SEQUENCE</scope>
    <source>
        <strain evidence="3">CHS0354</strain>
        <tissue evidence="3">Mantle</tissue>
    </source>
</reference>
<evidence type="ECO:0000313" key="4">
    <source>
        <dbReference type="Proteomes" id="UP001195483"/>
    </source>
</evidence>
<feature type="transmembrane region" description="Helical" evidence="2">
    <location>
        <begin position="38"/>
        <end position="63"/>
    </location>
</feature>
<feature type="region of interest" description="Disordered" evidence="1">
    <location>
        <begin position="555"/>
        <end position="580"/>
    </location>
</feature>
<evidence type="ECO:0000256" key="1">
    <source>
        <dbReference type="SAM" id="MobiDB-lite"/>
    </source>
</evidence>
<reference evidence="3" key="1">
    <citation type="journal article" date="2021" name="Genome Biol. Evol.">
        <title>A High-Quality Reference Genome for a Parasitic Bivalve with Doubly Uniparental Inheritance (Bivalvia: Unionida).</title>
        <authorList>
            <person name="Smith C.H."/>
        </authorList>
    </citation>
    <scope>NUCLEOTIDE SEQUENCE</scope>
    <source>
        <strain evidence="3">CHS0354</strain>
    </source>
</reference>